<dbReference type="Proteomes" id="UP000245391">
    <property type="component" value="Unassembled WGS sequence"/>
</dbReference>
<proteinExistence type="predicted"/>
<evidence type="ECO:0000313" key="2">
    <source>
        <dbReference type="Proteomes" id="UP000245391"/>
    </source>
</evidence>
<keyword evidence="2" id="KW-1185">Reference proteome</keyword>
<comment type="caution">
    <text evidence="1">The sequence shown here is derived from an EMBL/GenBank/DDBJ whole genome shotgun (WGS) entry which is preliminary data.</text>
</comment>
<accession>A0A317F0L9</accession>
<protein>
    <submittedName>
        <fullName evidence="1">Uncharacterized protein</fullName>
    </submittedName>
</protein>
<evidence type="ECO:0000313" key="1">
    <source>
        <dbReference type="EMBL" id="PWS31577.1"/>
    </source>
</evidence>
<gene>
    <name evidence="1" type="ORF">DF947_13385</name>
</gene>
<dbReference type="OrthoDB" id="885206at2"/>
<sequence>MKYLLESQISSNFGPGKSIEQYVDRIEQADYSILRWVAIERTKDIYTLVIHEVFDERNEVQSIYDFTYLEPDDMHGKRIANFESLKDAFEMAEKEFGTTPDKYLTCGFLNKYLESQGK</sequence>
<name>A0A317F0L9_9SPHI</name>
<dbReference type="RefSeq" id="WP_109930539.1">
    <property type="nucleotide sequence ID" value="NZ_QGNY01000004.1"/>
</dbReference>
<organism evidence="1 2">
    <name type="scientific">Pedobacter paludis</name>
    <dbReference type="NCBI Taxonomy" id="2203212"/>
    <lineage>
        <taxon>Bacteria</taxon>
        <taxon>Pseudomonadati</taxon>
        <taxon>Bacteroidota</taxon>
        <taxon>Sphingobacteriia</taxon>
        <taxon>Sphingobacteriales</taxon>
        <taxon>Sphingobacteriaceae</taxon>
        <taxon>Pedobacter</taxon>
    </lineage>
</organism>
<dbReference type="AlphaFoldDB" id="A0A317F0L9"/>
<dbReference type="EMBL" id="QGNY01000004">
    <property type="protein sequence ID" value="PWS31577.1"/>
    <property type="molecule type" value="Genomic_DNA"/>
</dbReference>
<reference evidence="2" key="1">
    <citation type="submission" date="2018-05" db="EMBL/GenBank/DDBJ databases">
        <title>Pedobacter paludis sp. nov., isolated from wetland soil.</title>
        <authorList>
            <person name="Zhang Y."/>
        </authorList>
    </citation>
    <scope>NUCLEOTIDE SEQUENCE [LARGE SCALE GENOMIC DNA]</scope>
    <source>
        <strain evidence="2">R-8</strain>
    </source>
</reference>